<evidence type="ECO:0000256" key="3">
    <source>
        <dbReference type="ARBA" id="ARBA00022729"/>
    </source>
</evidence>
<dbReference type="AlphaFoldDB" id="A0A4P7BC98"/>
<dbReference type="Proteomes" id="UP000294359">
    <property type="component" value="Chromosome"/>
</dbReference>
<reference evidence="7" key="1">
    <citation type="journal article" date="2014" name="Int. J. Syst. Evol. Microbiol.">
        <title>Complete genome sequence of Corynebacterium casei LMG S-19264T (=DSM 44701T), isolated from a smear-ripened cheese.</title>
        <authorList>
            <consortium name="US DOE Joint Genome Institute (JGI-PGF)"/>
            <person name="Walter F."/>
            <person name="Albersmeier A."/>
            <person name="Kalinowski J."/>
            <person name="Ruckert C."/>
        </authorList>
    </citation>
    <scope>NUCLEOTIDE SEQUENCE</scope>
    <source>
        <strain evidence="7">KCTC 12344</strain>
    </source>
</reference>
<evidence type="ECO:0000256" key="6">
    <source>
        <dbReference type="ARBA" id="ARBA00023288"/>
    </source>
</evidence>
<evidence type="ECO:0000256" key="5">
    <source>
        <dbReference type="ARBA" id="ARBA00023139"/>
    </source>
</evidence>
<dbReference type="EMBL" id="CP038026">
    <property type="protein sequence ID" value="QBQ36266.1"/>
    <property type="molecule type" value="Genomic_DNA"/>
</dbReference>
<comment type="similarity">
    <text evidence="1">Belongs to the EcnA/EcnB lipoprotein family.</text>
</comment>
<evidence type="ECO:0000313" key="8">
    <source>
        <dbReference type="EMBL" id="QBQ36266.1"/>
    </source>
</evidence>
<evidence type="ECO:0000256" key="4">
    <source>
        <dbReference type="ARBA" id="ARBA00023136"/>
    </source>
</evidence>
<keyword evidence="9" id="KW-1185">Reference proteome</keyword>
<name>A0A4P7BC98_9BURK</name>
<reference evidence="7" key="3">
    <citation type="submission" date="2022-12" db="EMBL/GenBank/DDBJ databases">
        <authorList>
            <person name="Sun Q."/>
            <person name="Kim S."/>
        </authorList>
    </citation>
    <scope>NUCLEOTIDE SEQUENCE</scope>
    <source>
        <strain evidence="7">KCTC 12344</strain>
    </source>
</reference>
<dbReference type="Pfam" id="PF08085">
    <property type="entry name" value="Entericidin"/>
    <property type="match status" value="1"/>
</dbReference>
<keyword evidence="3" id="KW-0732">Signal</keyword>
<evidence type="ECO:0000256" key="1">
    <source>
        <dbReference type="ARBA" id="ARBA00010296"/>
    </source>
</evidence>
<evidence type="ECO:0000313" key="9">
    <source>
        <dbReference type="Proteomes" id="UP000294359"/>
    </source>
</evidence>
<organism evidence="7 10">
    <name type="scientific">Pseudoduganella plicata</name>
    <dbReference type="NCBI Taxonomy" id="321984"/>
    <lineage>
        <taxon>Bacteria</taxon>
        <taxon>Pseudomonadati</taxon>
        <taxon>Pseudomonadota</taxon>
        <taxon>Betaproteobacteria</taxon>
        <taxon>Burkholderiales</taxon>
        <taxon>Oxalobacteraceae</taxon>
        <taxon>Telluria group</taxon>
        <taxon>Pseudoduganella</taxon>
    </lineage>
</organism>
<sequence length="40" mass="4103">MKTIFAIALTTLILSGCNTIAGIGKDVQKVGQVVEGAGRK</sequence>
<dbReference type="InterPro" id="IPR012556">
    <property type="entry name" value="Entericidin"/>
</dbReference>
<dbReference type="GO" id="GO:0016020">
    <property type="term" value="C:membrane"/>
    <property type="evidence" value="ECO:0007669"/>
    <property type="project" value="InterPro"/>
</dbReference>
<keyword evidence="4" id="KW-0472">Membrane</keyword>
<gene>
    <name evidence="8" type="ORF">E1742_08940</name>
    <name evidence="7" type="ORF">GCM10007388_06500</name>
</gene>
<evidence type="ECO:0000313" key="7">
    <source>
        <dbReference type="EMBL" id="GGY76486.1"/>
    </source>
</evidence>
<dbReference type="GO" id="GO:0009636">
    <property type="term" value="P:response to toxic substance"/>
    <property type="evidence" value="ECO:0007669"/>
    <property type="project" value="InterPro"/>
</dbReference>
<dbReference type="EMBL" id="BMWW01000001">
    <property type="protein sequence ID" value="GGY76486.1"/>
    <property type="molecule type" value="Genomic_DNA"/>
</dbReference>
<dbReference type="RefSeq" id="WP_134384550.1">
    <property type="nucleotide sequence ID" value="NZ_BMWW01000001.1"/>
</dbReference>
<reference evidence="8 9" key="2">
    <citation type="submission" date="2019-03" db="EMBL/GenBank/DDBJ databases">
        <title>Draft Genome Sequences of Six Type Strains of the Genus Massilia.</title>
        <authorList>
            <person name="Miess H."/>
            <person name="Frediansyhah A."/>
            <person name="Gross H."/>
        </authorList>
    </citation>
    <scope>NUCLEOTIDE SEQUENCE [LARGE SCALE GENOMIC DNA]</scope>
    <source>
        <strain evidence="8 9">DSM 17505</strain>
    </source>
</reference>
<keyword evidence="6 8" id="KW-0449">Lipoprotein</keyword>
<evidence type="ECO:0000256" key="2">
    <source>
        <dbReference type="ARBA" id="ARBA00022475"/>
    </source>
</evidence>
<keyword evidence="5" id="KW-0564">Palmitate</keyword>
<dbReference type="PROSITE" id="PS51257">
    <property type="entry name" value="PROKAR_LIPOPROTEIN"/>
    <property type="match status" value="1"/>
</dbReference>
<proteinExistence type="inferred from homology"/>
<evidence type="ECO:0000313" key="10">
    <source>
        <dbReference type="Proteomes" id="UP000619512"/>
    </source>
</evidence>
<keyword evidence="2" id="KW-1003">Cell membrane</keyword>
<protein>
    <submittedName>
        <fullName evidence="8">Entericidin A/B family lipoprotein</fullName>
    </submittedName>
</protein>
<accession>A0A4P7BC98</accession>
<dbReference type="OrthoDB" id="9181810at2"/>
<dbReference type="Proteomes" id="UP000619512">
    <property type="component" value="Unassembled WGS sequence"/>
</dbReference>